<dbReference type="KEGG" id="rsa:RSal33209_3488"/>
<sequence length="54" mass="6114">MHSSCRWKGEASYFTLNVNGESNTDAAWYYPEPLKGAEMVLDRVAFWKGVTIAD</sequence>
<dbReference type="InterPro" id="IPR038694">
    <property type="entry name" value="DUF427_sf"/>
</dbReference>
<dbReference type="AlphaFoldDB" id="A9WVH6"/>
<dbReference type="eggNOG" id="COG2343">
    <property type="taxonomic scope" value="Bacteria"/>
</dbReference>
<dbReference type="PANTHER" id="PTHR34310">
    <property type="entry name" value="DUF427 DOMAIN PROTEIN (AFU_ORTHOLOGUE AFUA_3G02220)"/>
    <property type="match status" value="1"/>
</dbReference>
<dbReference type="PANTHER" id="PTHR34310:SF5">
    <property type="entry name" value="DUF427 DOMAIN PROTEIN (AFU_ORTHOLOGUE AFUA_3G02220)"/>
    <property type="match status" value="1"/>
</dbReference>
<proteinExistence type="predicted"/>
<dbReference type="Pfam" id="PF04248">
    <property type="entry name" value="NTP_transf_9"/>
    <property type="match status" value="1"/>
</dbReference>
<dbReference type="Gene3D" id="2.170.150.40">
    <property type="entry name" value="Domain of unknown function (DUF427)"/>
    <property type="match status" value="1"/>
</dbReference>
<reference evidence="3" key="1">
    <citation type="journal article" date="2008" name="J. Bacteriol.">
        <title>Genome sequence of the fish pathogen Renibacterium salmoninarum suggests reductive evolution away from an environmental Arthrobacter ancestor.</title>
        <authorList>
            <person name="Wiens G.D."/>
            <person name="Rockey D.D."/>
            <person name="Wu Z."/>
            <person name="Chang J."/>
            <person name="Levy R."/>
            <person name="Crane S."/>
            <person name="Chen D.S."/>
            <person name="Capri G.R."/>
            <person name="Burnett J.R."/>
            <person name="Sudheesh P.S."/>
            <person name="Schipma M.J."/>
            <person name="Burd H."/>
            <person name="Bhattacharyya A."/>
            <person name="Rhodes L.D."/>
            <person name="Kaul R."/>
            <person name="Strom M.S."/>
        </authorList>
    </citation>
    <scope>NUCLEOTIDE SEQUENCE [LARGE SCALE GENOMIC DNA]</scope>
    <source>
        <strain evidence="3">ATCC 33209 / DSM 20767 / JCM 11484 / NBRC 15589 / NCIMB 2235</strain>
    </source>
</reference>
<evidence type="ECO:0000313" key="2">
    <source>
        <dbReference type="EMBL" id="ABY25197.1"/>
    </source>
</evidence>
<dbReference type="EMBL" id="CP000910">
    <property type="protein sequence ID" value="ABY25197.1"/>
    <property type="molecule type" value="Genomic_DNA"/>
</dbReference>
<feature type="domain" description="DUF427" evidence="1">
    <location>
        <begin position="2"/>
        <end position="49"/>
    </location>
</feature>
<dbReference type="HOGENOM" id="CLU_3047238_0_0_11"/>
<gene>
    <name evidence="2" type="ordered locus">RSal33209_3488</name>
</gene>
<dbReference type="Proteomes" id="UP000002007">
    <property type="component" value="Chromosome"/>
</dbReference>
<evidence type="ECO:0000313" key="3">
    <source>
        <dbReference type="Proteomes" id="UP000002007"/>
    </source>
</evidence>
<protein>
    <recommendedName>
        <fullName evidence="1">DUF427 domain-containing protein</fullName>
    </recommendedName>
</protein>
<name>A9WVH6_RENSM</name>
<keyword evidence="3" id="KW-1185">Reference proteome</keyword>
<accession>A9WVH6</accession>
<dbReference type="InterPro" id="IPR007361">
    <property type="entry name" value="DUF427"/>
</dbReference>
<evidence type="ECO:0000259" key="1">
    <source>
        <dbReference type="Pfam" id="PF04248"/>
    </source>
</evidence>
<dbReference type="STRING" id="288705.RSal33209_3488"/>
<organism evidence="2 3">
    <name type="scientific">Renibacterium salmoninarum (strain ATCC 33209 / DSM 20767 / JCM 11484 / NBRC 15589 / NCIMB 2235)</name>
    <dbReference type="NCBI Taxonomy" id="288705"/>
    <lineage>
        <taxon>Bacteria</taxon>
        <taxon>Bacillati</taxon>
        <taxon>Actinomycetota</taxon>
        <taxon>Actinomycetes</taxon>
        <taxon>Micrococcales</taxon>
        <taxon>Micrococcaceae</taxon>
        <taxon>Renibacterium</taxon>
    </lineage>
</organism>